<dbReference type="InterPro" id="IPR013398">
    <property type="entry name" value="CRISPR-assoc_prot_Csy2"/>
</dbReference>
<proteinExistence type="predicted"/>
<organism evidence="1 2">
    <name type="scientific">Vogesella indigofera</name>
    <name type="common">Pseudomonas indigofera</name>
    <dbReference type="NCBI Taxonomy" id="45465"/>
    <lineage>
        <taxon>Bacteria</taxon>
        <taxon>Pseudomonadati</taxon>
        <taxon>Pseudomonadota</taxon>
        <taxon>Betaproteobacteria</taxon>
        <taxon>Neisseriales</taxon>
        <taxon>Chromobacteriaceae</taxon>
        <taxon>Vogesella</taxon>
    </lineage>
</organism>
<dbReference type="EMBL" id="JAQQKY010000015">
    <property type="protein sequence ID" value="MDC7692544.1"/>
    <property type="molecule type" value="Genomic_DNA"/>
</dbReference>
<name>A0ABT5I8M7_VOGIN</name>
<evidence type="ECO:0000313" key="2">
    <source>
        <dbReference type="Proteomes" id="UP001221566"/>
    </source>
</evidence>
<evidence type="ECO:0000313" key="1">
    <source>
        <dbReference type="EMBL" id="MDC7692544.1"/>
    </source>
</evidence>
<reference evidence="1 2" key="1">
    <citation type="submission" date="2023-01" db="EMBL/GenBank/DDBJ databases">
        <title>Novel species of the genus Vogesella isolated from rivers.</title>
        <authorList>
            <person name="Lu H."/>
        </authorList>
    </citation>
    <scope>NUCLEOTIDE SEQUENCE [LARGE SCALE GENOMIC DNA]</scope>
    <source>
        <strain evidence="1 2">SH7W</strain>
    </source>
</reference>
<gene>
    <name evidence="1" type="primary">csy2</name>
    <name evidence="1" type="ORF">PQU93_17420</name>
</gene>
<dbReference type="CDD" id="cd09736">
    <property type="entry name" value="Csy2_I-F"/>
    <property type="match status" value="1"/>
</dbReference>
<accession>A0ABT5I8M7</accession>
<dbReference type="RefSeq" id="WP_272804130.1">
    <property type="nucleotide sequence ID" value="NZ_JAQQKY010000015.1"/>
</dbReference>
<sequence length="321" mass="35951">MTTHAAPSFNALIVLPRLKVINANCIGGDITWGFPAITNFSGQMIALERRLGVAYGLKLNGIGIVCHDFQTKTYGEYVQRFYQQRAPLDKDGSTKGIVESGYIDIEVSLVYAVQADEALLKLSEEEHADVAAEVYQAVQEMRLAGGSVIHRRSHIKPQLVVLSDDSETRESQFRRVKRQLLPGFALIGRDDLLQEHFIELQASNPEATQLDALVDKVRVNHWSETDEAGETTWRHSKPEGSGWIVPLAVGYGGLSKLYAPGEMAGVRRNDVDVRIVECVYSLGEWLSPHRMTDMSELFWYPSYDPEKALYRCNNAYTCKAI</sequence>
<comment type="caution">
    <text evidence="1">The sequence shown here is derived from an EMBL/GenBank/DDBJ whole genome shotgun (WGS) entry which is preliminary data.</text>
</comment>
<dbReference type="Proteomes" id="UP001221566">
    <property type="component" value="Unassembled WGS sequence"/>
</dbReference>
<dbReference type="Pfam" id="PF09614">
    <property type="entry name" value="Cas_Csy2"/>
    <property type="match status" value="1"/>
</dbReference>
<protein>
    <submittedName>
        <fullName evidence="1">Type I-F CRISPR-associated protein Csy2</fullName>
    </submittedName>
</protein>
<dbReference type="NCBIfam" id="TIGR02565">
    <property type="entry name" value="cas_Csy2"/>
    <property type="match status" value="1"/>
</dbReference>
<keyword evidence="2" id="KW-1185">Reference proteome</keyword>